<evidence type="ECO:0000313" key="1">
    <source>
        <dbReference type="EMBL" id="TPP10599.1"/>
    </source>
</evidence>
<dbReference type="OrthoDB" id="8389669at2"/>
<reference evidence="1 2" key="1">
    <citation type="submission" date="2019-06" db="EMBL/GenBank/DDBJ databases">
        <title>Rhizobium sp. CL12 isolated from roots of soybean.</title>
        <authorList>
            <person name="Wang C."/>
        </authorList>
    </citation>
    <scope>NUCLEOTIDE SEQUENCE [LARGE SCALE GENOMIC DNA]</scope>
    <source>
        <strain evidence="1 2">CL12</strain>
    </source>
</reference>
<gene>
    <name evidence="1" type="ORF">FJQ55_07065</name>
</gene>
<dbReference type="RefSeq" id="WP_140826933.1">
    <property type="nucleotide sequence ID" value="NZ_VFYP01000001.1"/>
</dbReference>
<protein>
    <submittedName>
        <fullName evidence="1">Uncharacterized protein</fullName>
    </submittedName>
</protein>
<dbReference type="Proteomes" id="UP000316429">
    <property type="component" value="Unassembled WGS sequence"/>
</dbReference>
<proteinExistence type="predicted"/>
<name>A0A504U7Z8_9HYPH</name>
<accession>A0A504U7Z8</accession>
<comment type="caution">
    <text evidence="1">The sequence shown here is derived from an EMBL/GenBank/DDBJ whole genome shotgun (WGS) entry which is preliminary data.</text>
</comment>
<dbReference type="AlphaFoldDB" id="A0A504U7Z8"/>
<keyword evidence="2" id="KW-1185">Reference proteome</keyword>
<sequence length="94" mass="9979">MTISAYFAFSFVLLAAVIARPTGAFMLVVTDPKLSAEGNMAVIAKAGGRFVWAGRAPWISVAQSDEPGFAERLFDAGAYLVLNHDLAVGCREGK</sequence>
<evidence type="ECO:0000313" key="2">
    <source>
        <dbReference type="Proteomes" id="UP000316429"/>
    </source>
</evidence>
<organism evidence="1 2">
    <name type="scientific">Rhizobium glycinendophyticum</name>
    <dbReference type="NCBI Taxonomy" id="2589807"/>
    <lineage>
        <taxon>Bacteria</taxon>
        <taxon>Pseudomonadati</taxon>
        <taxon>Pseudomonadota</taxon>
        <taxon>Alphaproteobacteria</taxon>
        <taxon>Hyphomicrobiales</taxon>
        <taxon>Rhizobiaceae</taxon>
        <taxon>Rhizobium/Agrobacterium group</taxon>
        <taxon>Rhizobium</taxon>
    </lineage>
</organism>
<dbReference type="EMBL" id="VFYP01000001">
    <property type="protein sequence ID" value="TPP10599.1"/>
    <property type="molecule type" value="Genomic_DNA"/>
</dbReference>